<keyword evidence="1" id="KW-1133">Transmembrane helix</keyword>
<evidence type="ECO:0000259" key="2">
    <source>
        <dbReference type="Pfam" id="PF07811"/>
    </source>
</evidence>
<feature type="transmembrane region" description="Helical" evidence="1">
    <location>
        <begin position="21"/>
        <end position="44"/>
    </location>
</feature>
<evidence type="ECO:0000313" key="3">
    <source>
        <dbReference type="EMBL" id="QET05716.1"/>
    </source>
</evidence>
<organism evidence="3 4">
    <name type="scientific">Cupriavidus pauculus</name>
    <dbReference type="NCBI Taxonomy" id="82633"/>
    <lineage>
        <taxon>Bacteria</taxon>
        <taxon>Pseudomonadati</taxon>
        <taxon>Pseudomonadota</taxon>
        <taxon>Betaproteobacteria</taxon>
        <taxon>Burkholderiales</taxon>
        <taxon>Burkholderiaceae</taxon>
        <taxon>Cupriavidus</taxon>
    </lineage>
</organism>
<evidence type="ECO:0000313" key="4">
    <source>
        <dbReference type="Proteomes" id="UP000322822"/>
    </source>
</evidence>
<protein>
    <submittedName>
        <fullName evidence="3">Pilus assembly protein</fullName>
    </submittedName>
</protein>
<gene>
    <name evidence="3" type="ORF">FOB72_27460</name>
</gene>
<proteinExistence type="predicted"/>
<sequence>MSRVGNRNRGNRSRRRTAGVAALEFAIVLPMLISVVLGIVYYGVVFALQQALTLAAAEGARAALRYPLASNGGNAGSTVGPRVLAAAQTAQATLPVSIRSLVNSADIAQAIACTAPAGAVCVRVTLNLPTRTLLPTLPLVPVPATLTGSATVQLSPDT</sequence>
<keyword evidence="1" id="KW-0812">Transmembrane</keyword>
<feature type="domain" description="TadE-like" evidence="2">
    <location>
        <begin position="19"/>
        <end position="61"/>
    </location>
</feature>
<dbReference type="Proteomes" id="UP000322822">
    <property type="component" value="Chromosome 2"/>
</dbReference>
<dbReference type="AlphaFoldDB" id="A0A5P2HCG9"/>
<reference evidence="3 4" key="1">
    <citation type="submission" date="2019-09" db="EMBL/GenBank/DDBJ databases">
        <title>FDA dAtabase for Regulatory Grade micrObial Sequences (FDA-ARGOS): Supporting development and validation of Infectious Disease Dx tests.</title>
        <authorList>
            <person name="Sciortino C."/>
            <person name="Tallon L."/>
            <person name="Sadzewicz L."/>
            <person name="Vavikolanu K."/>
            <person name="Mehta A."/>
            <person name="Aluvathingal J."/>
            <person name="Nadendla S."/>
            <person name="Nandy P."/>
            <person name="Geyer C."/>
            <person name="Yan Y."/>
            <person name="Sichtig H."/>
        </authorList>
    </citation>
    <scope>NUCLEOTIDE SEQUENCE [LARGE SCALE GENOMIC DNA]</scope>
    <source>
        <strain evidence="3 4">FDAARGOS_664</strain>
    </source>
</reference>
<accession>A0A5P2HCG9</accession>
<keyword evidence="1" id="KW-0472">Membrane</keyword>
<dbReference type="RefSeq" id="WP_150376148.1">
    <property type="nucleotide sequence ID" value="NZ_CP044067.1"/>
</dbReference>
<dbReference type="EMBL" id="CP044067">
    <property type="protein sequence ID" value="QET05716.1"/>
    <property type="molecule type" value="Genomic_DNA"/>
</dbReference>
<dbReference type="InterPro" id="IPR012495">
    <property type="entry name" value="TadE-like_dom"/>
</dbReference>
<name>A0A5P2HCG9_9BURK</name>
<evidence type="ECO:0000256" key="1">
    <source>
        <dbReference type="SAM" id="Phobius"/>
    </source>
</evidence>
<dbReference type="Pfam" id="PF07811">
    <property type="entry name" value="TadE"/>
    <property type="match status" value="1"/>
</dbReference>